<dbReference type="PANTHER" id="PTHR31616">
    <property type="entry name" value="TREHALASE"/>
    <property type="match status" value="1"/>
</dbReference>
<feature type="region of interest" description="Disordered" evidence="14">
    <location>
        <begin position="553"/>
        <end position="572"/>
    </location>
</feature>
<dbReference type="InterPro" id="IPR000165">
    <property type="entry name" value="Glucoamylase"/>
</dbReference>
<dbReference type="PANTHER" id="PTHR31616:SF12">
    <property type="entry name" value="GLUCOAMYLASE"/>
    <property type="match status" value="1"/>
</dbReference>
<comment type="catalytic activity">
    <reaction evidence="1">
        <text>Hydrolysis of terminal (1-&gt;4)-linked alpha-D-glucose residues successively from non-reducing ends of the chains with release of beta-D-glucose.</text>
        <dbReference type="EC" id="3.2.1.3"/>
    </reaction>
</comment>
<evidence type="ECO:0000256" key="12">
    <source>
        <dbReference type="PIRSR" id="PIRSR001031-1"/>
    </source>
</evidence>
<evidence type="ECO:0000256" key="10">
    <source>
        <dbReference type="ARBA" id="ARBA00033442"/>
    </source>
</evidence>
<dbReference type="GO" id="GO:0004339">
    <property type="term" value="F:glucan 1,4-alpha-glucosidase activity"/>
    <property type="evidence" value="ECO:0007669"/>
    <property type="project" value="UniProtKB-EC"/>
</dbReference>
<dbReference type="InterPro" id="IPR013783">
    <property type="entry name" value="Ig-like_fold"/>
</dbReference>
<keyword evidence="8" id="KW-0326">Glycosidase</keyword>
<dbReference type="EMBL" id="JH921454">
    <property type="protein sequence ID" value="EKD12738.1"/>
    <property type="molecule type" value="Genomic_DNA"/>
</dbReference>
<dbReference type="OrthoDB" id="6123450at2759"/>
<dbReference type="KEGG" id="mbe:MBM_08967"/>
<dbReference type="Pfam" id="PF00723">
    <property type="entry name" value="Glyco_hydro_15"/>
    <property type="match status" value="1"/>
</dbReference>
<evidence type="ECO:0000256" key="8">
    <source>
        <dbReference type="ARBA" id="ARBA00023295"/>
    </source>
</evidence>
<dbReference type="PROSITE" id="PS51166">
    <property type="entry name" value="CBM20"/>
    <property type="match status" value="1"/>
</dbReference>
<dbReference type="InterPro" id="IPR034836">
    <property type="entry name" value="CBM20_glucoamylase"/>
</dbReference>
<dbReference type="CDD" id="cd05811">
    <property type="entry name" value="CBM20_glucoamylase"/>
    <property type="match status" value="1"/>
</dbReference>
<dbReference type="SMART" id="SM01065">
    <property type="entry name" value="CBM_2"/>
    <property type="match status" value="1"/>
</dbReference>
<keyword evidence="7" id="KW-0119">Carbohydrate metabolism</keyword>
<dbReference type="Gene3D" id="2.60.40.10">
    <property type="entry name" value="Immunoglobulins"/>
    <property type="match status" value="1"/>
</dbReference>
<evidence type="ECO:0000259" key="15">
    <source>
        <dbReference type="PROSITE" id="PS51166"/>
    </source>
</evidence>
<name>K1WVP1_MARBU</name>
<dbReference type="GO" id="GO:0000272">
    <property type="term" value="P:polysaccharide catabolic process"/>
    <property type="evidence" value="ECO:0007669"/>
    <property type="project" value="UniProtKB-KW"/>
</dbReference>
<evidence type="ECO:0000256" key="4">
    <source>
        <dbReference type="ARBA" id="ARBA00022729"/>
    </source>
</evidence>
<dbReference type="FunCoup" id="K1WVP1">
    <property type="interactions" value="61"/>
</dbReference>
<evidence type="ECO:0000313" key="16">
    <source>
        <dbReference type="EMBL" id="EKD12738.1"/>
    </source>
</evidence>
<evidence type="ECO:0000256" key="11">
    <source>
        <dbReference type="ARBA" id="ARBA00033473"/>
    </source>
</evidence>
<dbReference type="AlphaFoldDB" id="K1WVP1"/>
<feature type="active site" description="Proton acceptor" evidence="12">
    <location>
        <position position="247"/>
    </location>
</feature>
<evidence type="ECO:0000256" key="7">
    <source>
        <dbReference type="ARBA" id="ARBA00023277"/>
    </source>
</evidence>
<feature type="binding site" evidence="13">
    <location>
        <position position="189"/>
    </location>
    <ligand>
        <name>substrate</name>
    </ligand>
</feature>
<dbReference type="InterPro" id="IPR012341">
    <property type="entry name" value="6hp_glycosidase-like_sf"/>
</dbReference>
<dbReference type="SUPFAM" id="SSF49452">
    <property type="entry name" value="Starch-binding domain-like"/>
    <property type="match status" value="1"/>
</dbReference>
<dbReference type="PRINTS" id="PR00736">
    <property type="entry name" value="GLHYDRLASE15"/>
</dbReference>
<evidence type="ECO:0000256" key="6">
    <source>
        <dbReference type="ARBA" id="ARBA00023180"/>
    </source>
</evidence>
<dbReference type="PIRSF" id="PIRSF001031">
    <property type="entry name" value="Glu-a-glcsd_SBD"/>
    <property type="match status" value="1"/>
</dbReference>
<dbReference type="eggNOG" id="ENOG502QPM2">
    <property type="taxonomic scope" value="Eukaryota"/>
</dbReference>
<evidence type="ECO:0000256" key="14">
    <source>
        <dbReference type="SAM" id="MobiDB-lite"/>
    </source>
</evidence>
<keyword evidence="17" id="KW-1185">Reference proteome</keyword>
<dbReference type="Proteomes" id="UP000006753">
    <property type="component" value="Unassembled WGS sequence"/>
</dbReference>
<dbReference type="EC" id="3.2.1.3" evidence="3"/>
<dbReference type="InterPro" id="IPR002044">
    <property type="entry name" value="CBM20"/>
</dbReference>
<evidence type="ECO:0000256" key="2">
    <source>
        <dbReference type="ARBA" id="ARBA00006188"/>
    </source>
</evidence>
<dbReference type="Gene3D" id="1.50.10.10">
    <property type="match status" value="1"/>
</dbReference>
<feature type="active site" description="Proton donor" evidence="12">
    <location>
        <position position="250"/>
    </location>
</feature>
<dbReference type="InterPro" id="IPR011613">
    <property type="entry name" value="GH15-like"/>
</dbReference>
<evidence type="ECO:0000256" key="9">
    <source>
        <dbReference type="ARBA" id="ARBA00023326"/>
    </source>
</evidence>
<protein>
    <recommendedName>
        <fullName evidence="3">glucan 1,4-alpha-glucosidase</fullName>
        <ecNumber evidence="3">3.2.1.3</ecNumber>
    </recommendedName>
    <alternativeName>
        <fullName evidence="11">1,4-alpha-D-glucan glucohydrolase</fullName>
    </alternativeName>
    <alternativeName>
        <fullName evidence="10">Glucan 1,4-alpha-glucosidase</fullName>
    </alternativeName>
</protein>
<proteinExistence type="inferred from homology"/>
<evidence type="ECO:0000256" key="5">
    <source>
        <dbReference type="ARBA" id="ARBA00022801"/>
    </source>
</evidence>
<dbReference type="FunFam" id="2.60.40.10:FF:000552">
    <property type="entry name" value="Related to glucoamylase"/>
    <property type="match status" value="1"/>
</dbReference>
<keyword evidence="4" id="KW-0732">Signal</keyword>
<keyword evidence="5 16" id="KW-0378">Hydrolase</keyword>
<dbReference type="GO" id="GO:2001070">
    <property type="term" value="F:starch binding"/>
    <property type="evidence" value="ECO:0007669"/>
    <property type="project" value="InterPro"/>
</dbReference>
<organism evidence="16 17">
    <name type="scientific">Marssonina brunnea f. sp. multigermtubi (strain MB_m1)</name>
    <name type="common">Marssonina leaf spot fungus</name>
    <dbReference type="NCBI Taxonomy" id="1072389"/>
    <lineage>
        <taxon>Eukaryota</taxon>
        <taxon>Fungi</taxon>
        <taxon>Dikarya</taxon>
        <taxon>Ascomycota</taxon>
        <taxon>Pezizomycotina</taxon>
        <taxon>Leotiomycetes</taxon>
        <taxon>Helotiales</taxon>
        <taxon>Drepanopezizaceae</taxon>
        <taxon>Drepanopeziza</taxon>
    </lineage>
</organism>
<accession>K1WVP1</accession>
<dbReference type="FunFam" id="1.50.10.10:FF:000018">
    <property type="entry name" value="Glucoamylase"/>
    <property type="match status" value="1"/>
</dbReference>
<dbReference type="HOGENOM" id="CLU_012173_1_0_1"/>
<evidence type="ECO:0000313" key="17">
    <source>
        <dbReference type="Proteomes" id="UP000006753"/>
    </source>
</evidence>
<dbReference type="Pfam" id="PF00686">
    <property type="entry name" value="CBM_20"/>
    <property type="match status" value="1"/>
</dbReference>
<feature type="domain" description="CBM20" evidence="15">
    <location>
        <begin position="573"/>
        <end position="681"/>
    </location>
</feature>
<dbReference type="InterPro" id="IPR013784">
    <property type="entry name" value="Carb-bd-like_fold"/>
</dbReference>
<dbReference type="SUPFAM" id="SSF48208">
    <property type="entry name" value="Six-hairpin glycosidases"/>
    <property type="match status" value="1"/>
</dbReference>
<sequence>MASSWLSSLVPSSYNITCLSSTSTSISTFTQPIMSSLSSLVLLGVLAIQAVLLLSDPNRVKEREAEILKRSVDSFIATESPIAWRNMLCNIGADGACVTGAHAGVVIAGPGKANPDYFYTWTRDSALTFKYIVDTFVSNYSASLQTEIENYVNSQAYLQTVSNPSGGLSSGGLGEPKYNADLSAFTGSWGRPQRDGPALRATALITYSKWLVNNGYTSTARSLVWPIIQNDLSYVTQYWQANDPRFDLWEEVSGSSFFTIASQHRALVEGSALAKLLGKSCSYCDSQAPQVLCFLQTFWGPSQGFILANINQNNGRSGKDANTILGSIHLFDPSAGCDATTFQPCSDRALANHKFVTDSFRSIYSINSGIAQGVAVSVGRYPEDSYYGGNPWYLNTLAAAEQLYDALYTWNKQGSITVTPTSLAFFKDLSPSVATGTYASSTSTYTSLFNAVEAYADGYVNVVATYAQSNGSLSEQFNRASGVPLSAYDLTWSYAAFLTAAARRAAVVPYSWGEPTASSVPATCSYTSAYGTYSTATTGIWPPNQTPVTSLPPVTTTNGDNPPTTKTSTSTSCTTPSSIAVTFRETVTTIYGQTIKIVGCVAPLGSWNPADAITLSAREYTSSNPVWTGTVALAPGTVIMYKYINVASTGAVTWEADPNHTFTVPASCATTAVTVSNSWQASSRSERGLSLRKARHVERLLR</sequence>
<evidence type="ECO:0000256" key="1">
    <source>
        <dbReference type="ARBA" id="ARBA00001863"/>
    </source>
</evidence>
<dbReference type="STRING" id="1072389.K1WVP1"/>
<gene>
    <name evidence="16" type="ORF">MBM_08967</name>
</gene>
<evidence type="ECO:0000256" key="13">
    <source>
        <dbReference type="PIRSR" id="PIRSR001031-2"/>
    </source>
</evidence>
<dbReference type="InterPro" id="IPR008291">
    <property type="entry name" value="Glucoamylase_SBD"/>
</dbReference>
<reference evidence="16 17" key="1">
    <citation type="journal article" date="2012" name="BMC Genomics">
        <title>Sequencing the genome of Marssonina brunnea reveals fungus-poplar co-evolution.</title>
        <authorList>
            <person name="Zhu S."/>
            <person name="Cao Y.-Z."/>
            <person name="Jiang C."/>
            <person name="Tan B.-Y."/>
            <person name="Wang Z."/>
            <person name="Feng S."/>
            <person name="Zhang L."/>
            <person name="Su X.-H."/>
            <person name="Brejova B."/>
            <person name="Vinar T."/>
            <person name="Xu M."/>
            <person name="Wang M.-X."/>
            <person name="Zhang S.-G."/>
            <person name="Huang M.-R."/>
            <person name="Wu R."/>
            <person name="Zhou Y."/>
        </authorList>
    </citation>
    <scope>NUCLEOTIDE SEQUENCE [LARGE SCALE GENOMIC DNA]</scope>
    <source>
        <strain evidence="16 17">MB_m1</strain>
    </source>
</reference>
<dbReference type="InParanoid" id="K1WVP1"/>
<dbReference type="OMA" id="NRKYTVP"/>
<keyword evidence="6" id="KW-0325">Glycoprotein</keyword>
<comment type="similarity">
    <text evidence="2">Belongs to the glycosyl hydrolase 15 family.</text>
</comment>
<dbReference type="InterPro" id="IPR008928">
    <property type="entry name" value="6-hairpin_glycosidase_sf"/>
</dbReference>
<keyword evidence="9" id="KW-0624">Polysaccharide degradation</keyword>
<dbReference type="GO" id="GO:0000324">
    <property type="term" value="C:fungal-type vacuole"/>
    <property type="evidence" value="ECO:0007669"/>
    <property type="project" value="TreeGrafter"/>
</dbReference>
<evidence type="ECO:0000256" key="3">
    <source>
        <dbReference type="ARBA" id="ARBA00012593"/>
    </source>
</evidence>